<evidence type="ECO:0000256" key="2">
    <source>
        <dbReference type="ARBA" id="ARBA00022553"/>
    </source>
</evidence>
<dbReference type="EMBL" id="VCAZ01000191">
    <property type="protein sequence ID" value="TTE81778.1"/>
    <property type="molecule type" value="Genomic_DNA"/>
</dbReference>
<dbReference type="AlphaFoldDB" id="A0A556VAS5"/>
<proteinExistence type="predicted"/>
<feature type="compositionally biased region" description="Basic and acidic residues" evidence="6">
    <location>
        <begin position="360"/>
        <end position="369"/>
    </location>
</feature>
<protein>
    <submittedName>
        <fullName evidence="9">General transcription factor 3C polypeptide 1</fullName>
    </submittedName>
</protein>
<dbReference type="GO" id="GO:0003677">
    <property type="term" value="F:DNA binding"/>
    <property type="evidence" value="ECO:0007669"/>
    <property type="project" value="UniProtKB-KW"/>
</dbReference>
<feature type="region of interest" description="Disordered" evidence="6">
    <location>
        <begin position="658"/>
        <end position="687"/>
    </location>
</feature>
<keyword evidence="3" id="KW-0238">DNA-binding</keyword>
<name>A0A556VAS5_BAGYA</name>
<dbReference type="PANTHER" id="PTHR15180:SF1">
    <property type="entry name" value="GENERAL TRANSCRIPTION FACTOR 3C POLYPEPTIDE 1"/>
    <property type="match status" value="1"/>
</dbReference>
<keyword evidence="2" id="KW-0597">Phosphoprotein</keyword>
<dbReference type="GO" id="GO:0006384">
    <property type="term" value="P:transcription initiation at RNA polymerase III promoter"/>
    <property type="evidence" value="ECO:0007669"/>
    <property type="project" value="InterPro"/>
</dbReference>
<evidence type="ECO:0000313" key="10">
    <source>
        <dbReference type="Proteomes" id="UP000319801"/>
    </source>
</evidence>
<feature type="compositionally biased region" description="Polar residues" evidence="6">
    <location>
        <begin position="1208"/>
        <end position="1219"/>
    </location>
</feature>
<feature type="compositionally biased region" description="Polar residues" evidence="6">
    <location>
        <begin position="1236"/>
        <end position="1246"/>
    </location>
</feature>
<feature type="region of interest" description="Disordered" evidence="6">
    <location>
        <begin position="1133"/>
        <end position="1252"/>
    </location>
</feature>
<evidence type="ECO:0000313" key="9">
    <source>
        <dbReference type="EMBL" id="TTE81778.1"/>
    </source>
</evidence>
<keyword evidence="10" id="KW-1185">Reference proteome</keyword>
<comment type="caution">
    <text evidence="9">The sequence shown here is derived from an EMBL/GenBank/DDBJ whole genome shotgun (WGS) entry which is preliminary data.</text>
</comment>
<evidence type="ECO:0000256" key="6">
    <source>
        <dbReference type="SAM" id="MobiDB-lite"/>
    </source>
</evidence>
<dbReference type="InterPro" id="IPR044210">
    <property type="entry name" value="Tfc3-like"/>
</dbReference>
<feature type="compositionally biased region" description="Basic residues" evidence="6">
    <location>
        <begin position="667"/>
        <end position="687"/>
    </location>
</feature>
<feature type="compositionally biased region" description="Basic and acidic residues" evidence="6">
    <location>
        <begin position="299"/>
        <end position="320"/>
    </location>
</feature>
<keyword evidence="5" id="KW-0539">Nucleus</keyword>
<comment type="subcellular location">
    <subcellularLocation>
        <location evidence="1">Nucleus</location>
    </subcellularLocation>
</comment>
<evidence type="ECO:0000256" key="5">
    <source>
        <dbReference type="ARBA" id="ARBA00023242"/>
    </source>
</evidence>
<dbReference type="InterPro" id="IPR056428">
    <property type="entry name" value="WH_GTF3C1"/>
</dbReference>
<dbReference type="GO" id="GO:0042791">
    <property type="term" value="P:5S class rRNA transcription by RNA polymerase III"/>
    <property type="evidence" value="ECO:0007669"/>
    <property type="project" value="TreeGrafter"/>
</dbReference>
<feature type="domain" description="General transcription factor 3C polypeptide 1 winged-helix" evidence="8">
    <location>
        <begin position="1"/>
        <end position="73"/>
    </location>
</feature>
<dbReference type="InterPro" id="IPR007309">
    <property type="entry name" value="TFIIIC_Bblock-bd"/>
</dbReference>
<evidence type="ECO:0000259" key="8">
    <source>
        <dbReference type="Pfam" id="PF23704"/>
    </source>
</evidence>
<dbReference type="GO" id="GO:0005634">
    <property type="term" value="C:nucleus"/>
    <property type="evidence" value="ECO:0007669"/>
    <property type="project" value="UniProtKB-SubCell"/>
</dbReference>
<gene>
    <name evidence="9" type="ORF">Baya_14988</name>
</gene>
<feature type="domain" description="B-block binding subunit of TFIIIC" evidence="7">
    <location>
        <begin position="76"/>
        <end position="121"/>
    </location>
</feature>
<dbReference type="Proteomes" id="UP000319801">
    <property type="component" value="Unassembled WGS sequence"/>
</dbReference>
<feature type="region of interest" description="Disordered" evidence="6">
    <location>
        <begin position="849"/>
        <end position="870"/>
    </location>
</feature>
<dbReference type="GO" id="GO:0000127">
    <property type="term" value="C:transcription factor TFIIIC complex"/>
    <property type="evidence" value="ECO:0007669"/>
    <property type="project" value="InterPro"/>
</dbReference>
<evidence type="ECO:0000256" key="1">
    <source>
        <dbReference type="ARBA" id="ARBA00004123"/>
    </source>
</evidence>
<dbReference type="OrthoDB" id="68020at2759"/>
<feature type="region of interest" description="Disordered" evidence="6">
    <location>
        <begin position="299"/>
        <end position="387"/>
    </location>
</feature>
<evidence type="ECO:0000256" key="3">
    <source>
        <dbReference type="ARBA" id="ARBA00023125"/>
    </source>
</evidence>
<dbReference type="Pfam" id="PF04182">
    <property type="entry name" value="B-block_TFIIIC"/>
    <property type="match status" value="1"/>
</dbReference>
<sequence>MDALEIVLDEVALEGLDGITVSSLWIRLKNRQPPFPRSLDPMSREYVWRFLVSSHDEVSFYLLPQDRPPITSYDRLDSGKIHYLRKSLDRNGLITLQSHVVRLPSGAQKHSILLLLKRFHVDRRSKYDILMEATSNILSELPHNTGIMIKLRDQLHICERTFKKMYQYMQAAKMVSVVFVPLQELNPDAGPCKTKRGTDIQVRCLKLIKPYKKNPIDDDDEDDENNDDDGDVAVRRNVQAHARDIERDLLAQAYDIVNNAWSLWGDWLVQWCQQDQKRTTKYISKLFVAKSKLNLDFTKEKERSEKLRAPQEDTPTRILEDMPTPGLDTQADSQEEEVPTKGERAKNKSVRKSKSAPKIQQKEVTESPLRHSTPMRKKQPAPPTVKGKSFLGAELSEVEEKDYSLINPDTTADHTPSIINDQSQRGEESAMVFEEFGAKPEVEFIVHPSVTPDDPLVRSAIEQVRFKISSSYTVHRKYFFSFYESLQKLCYMGLLQFGPNEKFMDKDQAFFFLKKRATLVDTTVCEPHYNKAIESRPFERRHYTFNTLLDVENYWFDLMCVCLSTPLGVIRPRNHNADGDAAREEAEPESTSGKITYESLQYTLKGSCEVVDDGVTPGDGQGAGGLDSTFYSHLKRNWLWTGHLLMKPKKNVKLGVEPSSRNQQVRGGKKQKRKRQKKEIVKPPKKKRKFRDILHRDLELSLDKTSLAVGRRSRYIMKNPQTQLNFRICLAEVYQDKALIDEFINRTNNYTEPSVCAEEFNEFVSALRTKFSSSCGSSEVQLPDTKEELFSKFKVYIIGDEAVRTSDVLNRYFSWRFPGTLSNDIIDLLEALGRKGRVDRPNTFSFQTERVRDEGEQESEGGKEKGEDKCLAPASDVEDMLMFSMDSAGGATVCCLTLLTLGLMSVDISIPQQIVVVDSTLVDNEVVKSLTKELDEEEEDEGGARLEVKAHQASHTNFLLMKGYFVPGIISLRNITSTEHIAVNACSLRIRLRNTQTHTLFAPTDGTLFSTPSLPSFISHMIDWQGVRAQDFLEKCVCALGYSSEDVEAVKEVMLAVEMEKEFGIDLHDLYRKFTNLEQVGRGRSKTLQQYIQDLLDCEKVLEVGALSARLVSMDFAFPWLLQCPKVLEVPGPITQKASPPPTTTDIPPKAPTTSRLTPEALPLSQKPPLKRPLDQQDEDHIVPPVKRPTMETVATEAERSNAEVGGVTTSPDAPTSDTAAALRMCDSSNKEDNMAHTQGGENAVSTEEDEE</sequence>
<reference evidence="9 10" key="1">
    <citation type="journal article" date="2019" name="Genome Biol. Evol.">
        <title>Whole-Genome Sequencing of the Giant Devil Catfish, Bagarius yarrelli.</title>
        <authorList>
            <person name="Jiang W."/>
            <person name="Lv Y."/>
            <person name="Cheng L."/>
            <person name="Yang K."/>
            <person name="Chao B."/>
            <person name="Wang X."/>
            <person name="Li Y."/>
            <person name="Pan X."/>
            <person name="You X."/>
            <person name="Zhang Y."/>
            <person name="Yang J."/>
            <person name="Li J."/>
            <person name="Zhang X."/>
            <person name="Liu S."/>
            <person name="Sun C."/>
            <person name="Yang J."/>
            <person name="Shi Q."/>
        </authorList>
    </citation>
    <scope>NUCLEOTIDE SEQUENCE [LARGE SCALE GENOMIC DNA]</scope>
    <source>
        <strain evidence="9">JWS20170419001</strain>
        <tissue evidence="9">Muscle</tissue>
    </source>
</reference>
<dbReference type="PANTHER" id="PTHR15180">
    <property type="entry name" value="GENERAL TRANSCRIPTION FACTOR 3C POLYPEPTIDE 1"/>
    <property type="match status" value="1"/>
</dbReference>
<evidence type="ECO:0000256" key="4">
    <source>
        <dbReference type="ARBA" id="ARBA00023163"/>
    </source>
</evidence>
<feature type="compositionally biased region" description="Basic and acidic residues" evidence="6">
    <location>
        <begin position="1172"/>
        <end position="1182"/>
    </location>
</feature>
<dbReference type="Pfam" id="PF23704">
    <property type="entry name" value="WHD_GTF3C1_N"/>
    <property type="match status" value="1"/>
</dbReference>
<evidence type="ECO:0000259" key="7">
    <source>
        <dbReference type="Pfam" id="PF04182"/>
    </source>
</evidence>
<accession>A0A556VAS5</accession>
<organism evidence="9 10">
    <name type="scientific">Bagarius yarrelli</name>
    <name type="common">Goonch</name>
    <name type="synonym">Bagrus yarrelli</name>
    <dbReference type="NCBI Taxonomy" id="175774"/>
    <lineage>
        <taxon>Eukaryota</taxon>
        <taxon>Metazoa</taxon>
        <taxon>Chordata</taxon>
        <taxon>Craniata</taxon>
        <taxon>Vertebrata</taxon>
        <taxon>Euteleostomi</taxon>
        <taxon>Actinopterygii</taxon>
        <taxon>Neopterygii</taxon>
        <taxon>Teleostei</taxon>
        <taxon>Ostariophysi</taxon>
        <taxon>Siluriformes</taxon>
        <taxon>Sisoridae</taxon>
        <taxon>Sisorinae</taxon>
        <taxon>Bagarius</taxon>
    </lineage>
</organism>
<keyword evidence="4" id="KW-0804">Transcription</keyword>